<dbReference type="Proteomes" id="UP000198928">
    <property type="component" value="Unassembled WGS sequence"/>
</dbReference>
<dbReference type="InterPro" id="IPR001789">
    <property type="entry name" value="Sig_transdc_resp-reg_receiver"/>
</dbReference>
<reference evidence="10" key="1">
    <citation type="submission" date="2016-10" db="EMBL/GenBank/DDBJ databases">
        <authorList>
            <person name="Varghese N."/>
            <person name="Submissions S."/>
        </authorList>
    </citation>
    <scope>NUCLEOTIDE SEQUENCE [LARGE SCALE GENOMIC DNA]</scope>
    <source>
        <strain evidence="10">PL19</strain>
    </source>
</reference>
<dbReference type="SUPFAM" id="SSF46894">
    <property type="entry name" value="C-terminal effector domain of the bipartite response regulators"/>
    <property type="match status" value="1"/>
</dbReference>
<dbReference type="CDD" id="cd17535">
    <property type="entry name" value="REC_NarL-like"/>
    <property type="match status" value="1"/>
</dbReference>
<keyword evidence="10" id="KW-1185">Reference proteome</keyword>
<dbReference type="Pfam" id="PF00072">
    <property type="entry name" value="Response_reg"/>
    <property type="match status" value="1"/>
</dbReference>
<dbReference type="InterPro" id="IPR016032">
    <property type="entry name" value="Sig_transdc_resp-reg_C-effctor"/>
</dbReference>
<evidence type="ECO:0000256" key="3">
    <source>
        <dbReference type="ARBA" id="ARBA00023125"/>
    </source>
</evidence>
<proteinExistence type="predicted"/>
<dbReference type="InterPro" id="IPR058245">
    <property type="entry name" value="NreC/VraR/RcsB-like_REC"/>
</dbReference>
<dbReference type="SMART" id="SM00448">
    <property type="entry name" value="REC"/>
    <property type="match status" value="1"/>
</dbReference>
<keyword evidence="1 5" id="KW-0597">Phosphoprotein</keyword>
<protein>
    <submittedName>
        <fullName evidence="9">Two component transcriptional regulator, LuxR family</fullName>
    </submittedName>
</protein>
<dbReference type="GO" id="GO:0000160">
    <property type="term" value="P:phosphorelay signal transduction system"/>
    <property type="evidence" value="ECO:0007669"/>
    <property type="project" value="InterPro"/>
</dbReference>
<dbReference type="SMART" id="SM00421">
    <property type="entry name" value="HTH_LUXR"/>
    <property type="match status" value="1"/>
</dbReference>
<sequence>MNGPARSAPPAAVPFTTGPSAAVPPHDTTSGETMTVRVMLVDDQALLRTGFRMVLDAQPDMEVVAEAGDGAEALAKLRATAVDVVLMDVRMPRLDGVEATRRICEGGEGGPGSPRVLILTTFDLDEYAFSALRAGAGGFLLKDVPPGELLAAIRAVHSGDAVVAPSTTRRLLDRFASLLPAASGGPVPKELERLTDREHEVLLLVAQGLSNGEIARRLVLSEATVKTHVGRILTKLELRDRVQAVVLAYETGLVRAGGKGA</sequence>
<organism evidence="9 10">
    <name type="scientific">Streptomyces pini</name>
    <dbReference type="NCBI Taxonomy" id="1520580"/>
    <lineage>
        <taxon>Bacteria</taxon>
        <taxon>Bacillati</taxon>
        <taxon>Actinomycetota</taxon>
        <taxon>Actinomycetes</taxon>
        <taxon>Kitasatosporales</taxon>
        <taxon>Streptomycetaceae</taxon>
        <taxon>Streptomyces</taxon>
    </lineage>
</organism>
<evidence type="ECO:0000256" key="5">
    <source>
        <dbReference type="PROSITE-ProRule" id="PRU00169"/>
    </source>
</evidence>
<dbReference type="PANTHER" id="PTHR43214:SF24">
    <property type="entry name" value="TRANSCRIPTIONAL REGULATORY PROTEIN NARL-RELATED"/>
    <property type="match status" value="1"/>
</dbReference>
<evidence type="ECO:0000256" key="2">
    <source>
        <dbReference type="ARBA" id="ARBA00023015"/>
    </source>
</evidence>
<dbReference type="PANTHER" id="PTHR43214">
    <property type="entry name" value="TWO-COMPONENT RESPONSE REGULATOR"/>
    <property type="match status" value="1"/>
</dbReference>
<dbReference type="Gene3D" id="3.40.50.2300">
    <property type="match status" value="1"/>
</dbReference>
<dbReference type="PROSITE" id="PS50110">
    <property type="entry name" value="RESPONSE_REGULATORY"/>
    <property type="match status" value="1"/>
</dbReference>
<evidence type="ECO:0000256" key="1">
    <source>
        <dbReference type="ARBA" id="ARBA00022553"/>
    </source>
</evidence>
<dbReference type="InterPro" id="IPR039420">
    <property type="entry name" value="WalR-like"/>
</dbReference>
<evidence type="ECO:0000256" key="4">
    <source>
        <dbReference type="ARBA" id="ARBA00023163"/>
    </source>
</evidence>
<name>A0A1I4K9J5_9ACTN</name>
<dbReference type="PROSITE" id="PS50043">
    <property type="entry name" value="HTH_LUXR_2"/>
    <property type="match status" value="1"/>
</dbReference>
<keyword evidence="4" id="KW-0804">Transcription</keyword>
<feature type="domain" description="HTH luxR-type" evidence="7">
    <location>
        <begin position="187"/>
        <end position="252"/>
    </location>
</feature>
<dbReference type="GO" id="GO:0003677">
    <property type="term" value="F:DNA binding"/>
    <property type="evidence" value="ECO:0007669"/>
    <property type="project" value="UniProtKB-KW"/>
</dbReference>
<feature type="modified residue" description="4-aspartylphosphate" evidence="5">
    <location>
        <position position="88"/>
    </location>
</feature>
<evidence type="ECO:0000259" key="8">
    <source>
        <dbReference type="PROSITE" id="PS50110"/>
    </source>
</evidence>
<dbReference type="CDD" id="cd06170">
    <property type="entry name" value="LuxR_C_like"/>
    <property type="match status" value="1"/>
</dbReference>
<keyword evidence="2" id="KW-0805">Transcription regulation</keyword>
<dbReference type="PROSITE" id="PS00622">
    <property type="entry name" value="HTH_LUXR_1"/>
    <property type="match status" value="1"/>
</dbReference>
<dbReference type="InterPro" id="IPR000792">
    <property type="entry name" value="Tscrpt_reg_LuxR_C"/>
</dbReference>
<dbReference type="GO" id="GO:0006355">
    <property type="term" value="P:regulation of DNA-templated transcription"/>
    <property type="evidence" value="ECO:0007669"/>
    <property type="project" value="InterPro"/>
</dbReference>
<dbReference type="Pfam" id="PF00196">
    <property type="entry name" value="GerE"/>
    <property type="match status" value="1"/>
</dbReference>
<dbReference type="EMBL" id="FOSG01000026">
    <property type="protein sequence ID" value="SFL75309.1"/>
    <property type="molecule type" value="Genomic_DNA"/>
</dbReference>
<evidence type="ECO:0000313" key="9">
    <source>
        <dbReference type="EMBL" id="SFL75309.1"/>
    </source>
</evidence>
<evidence type="ECO:0000256" key="6">
    <source>
        <dbReference type="SAM" id="MobiDB-lite"/>
    </source>
</evidence>
<gene>
    <name evidence="9" type="ORF">SAMN05192584_12630</name>
</gene>
<dbReference type="AlphaFoldDB" id="A0A1I4K9J5"/>
<feature type="domain" description="Response regulatory" evidence="8">
    <location>
        <begin position="37"/>
        <end position="157"/>
    </location>
</feature>
<accession>A0A1I4K9J5</accession>
<evidence type="ECO:0000259" key="7">
    <source>
        <dbReference type="PROSITE" id="PS50043"/>
    </source>
</evidence>
<dbReference type="PRINTS" id="PR00038">
    <property type="entry name" value="HTHLUXR"/>
</dbReference>
<keyword evidence="3" id="KW-0238">DNA-binding</keyword>
<feature type="region of interest" description="Disordered" evidence="6">
    <location>
        <begin position="1"/>
        <end position="30"/>
    </location>
</feature>
<dbReference type="SUPFAM" id="SSF52172">
    <property type="entry name" value="CheY-like"/>
    <property type="match status" value="1"/>
</dbReference>
<dbReference type="InterPro" id="IPR011006">
    <property type="entry name" value="CheY-like_superfamily"/>
</dbReference>
<evidence type="ECO:0000313" key="10">
    <source>
        <dbReference type="Proteomes" id="UP000198928"/>
    </source>
</evidence>